<dbReference type="Proteomes" id="UP000193067">
    <property type="component" value="Unassembled WGS sequence"/>
</dbReference>
<name>A0A1Y2J1K1_TRAC3</name>
<proteinExistence type="predicted"/>
<keyword evidence="2" id="KW-1185">Reference proteome</keyword>
<dbReference type="AlphaFoldDB" id="A0A1Y2J1K1"/>
<accession>A0A1Y2J1K1</accession>
<gene>
    <name evidence="1" type="ORF">PYCCODRAFT_1430521</name>
</gene>
<evidence type="ECO:0000313" key="2">
    <source>
        <dbReference type="Proteomes" id="UP000193067"/>
    </source>
</evidence>
<protein>
    <submittedName>
        <fullName evidence="1">Uncharacterized protein</fullName>
    </submittedName>
</protein>
<evidence type="ECO:0000313" key="1">
    <source>
        <dbReference type="EMBL" id="OSD07278.1"/>
    </source>
</evidence>
<dbReference type="EMBL" id="KZ084088">
    <property type="protein sequence ID" value="OSD07278.1"/>
    <property type="molecule type" value="Genomic_DNA"/>
</dbReference>
<dbReference type="OrthoDB" id="3267419at2759"/>
<dbReference type="STRING" id="1353009.A0A1Y2J1K1"/>
<sequence>MRVPQERLRQVALDVTVVASGIRSGYLFDAFAIRDKRTTLRQVLEEYLTNLRNATEHFMDVALLYEPHSEQLFFANTRKLRERALRTSTLNASTTSSGPSEDGMVYLRLEGSRAEVSSPPPRLEPLLGKVSEGFAHNPSRSGLCLPDDADHLDIGTMVAFAAHILDFPVAYVPTSGSNTAYLAGVPLDVYECVLEADPATADVPRSHTMIKFSCPQDIGLTTRELSPENVVRKLRARFENRLRTAGFPGTLVIHHTVETLDRVAL</sequence>
<reference evidence="1 2" key="1">
    <citation type="journal article" date="2015" name="Biotechnol. Biofuels">
        <title>Enhanced degradation of softwood versus hardwood by the white-rot fungus Pycnoporus coccineus.</title>
        <authorList>
            <person name="Couturier M."/>
            <person name="Navarro D."/>
            <person name="Chevret D."/>
            <person name="Henrissat B."/>
            <person name="Piumi F."/>
            <person name="Ruiz-Duenas F.J."/>
            <person name="Martinez A.T."/>
            <person name="Grigoriev I.V."/>
            <person name="Riley R."/>
            <person name="Lipzen A."/>
            <person name="Berrin J.G."/>
            <person name="Master E.R."/>
            <person name="Rosso M.N."/>
        </authorList>
    </citation>
    <scope>NUCLEOTIDE SEQUENCE [LARGE SCALE GENOMIC DNA]</scope>
    <source>
        <strain evidence="1 2">BRFM310</strain>
    </source>
</reference>
<organism evidence="1 2">
    <name type="scientific">Trametes coccinea (strain BRFM310)</name>
    <name type="common">Pycnoporus coccineus</name>
    <dbReference type="NCBI Taxonomy" id="1353009"/>
    <lineage>
        <taxon>Eukaryota</taxon>
        <taxon>Fungi</taxon>
        <taxon>Dikarya</taxon>
        <taxon>Basidiomycota</taxon>
        <taxon>Agaricomycotina</taxon>
        <taxon>Agaricomycetes</taxon>
        <taxon>Polyporales</taxon>
        <taxon>Polyporaceae</taxon>
        <taxon>Trametes</taxon>
    </lineage>
</organism>